<dbReference type="PROSITE" id="PS50005">
    <property type="entry name" value="TPR"/>
    <property type="match status" value="1"/>
</dbReference>
<dbReference type="InterPro" id="IPR036388">
    <property type="entry name" value="WH-like_DNA-bd_sf"/>
</dbReference>
<evidence type="ECO:0000313" key="3">
    <source>
        <dbReference type="EMBL" id="MCQ6959696.1"/>
    </source>
</evidence>
<accession>A0ABT1T523</accession>
<evidence type="ECO:0000313" key="4">
    <source>
        <dbReference type="Proteomes" id="UP001204376"/>
    </source>
</evidence>
<dbReference type="Gene3D" id="1.10.10.10">
    <property type="entry name" value="Winged helix-like DNA-binding domain superfamily/Winged helix DNA-binding domain"/>
    <property type="match status" value="1"/>
</dbReference>
<gene>
    <name evidence="3" type="ORF">NPE20_17100</name>
</gene>
<dbReference type="EMBL" id="JANHOH010000004">
    <property type="protein sequence ID" value="MCQ6959696.1"/>
    <property type="molecule type" value="Genomic_DNA"/>
</dbReference>
<reference evidence="3 4" key="1">
    <citation type="submission" date="2022-07" db="EMBL/GenBank/DDBJ databases">
        <title>Mucilaginibacter sp. JC4.</title>
        <authorList>
            <person name="Le V."/>
            <person name="Ko S.-R."/>
            <person name="Ahn C.-Y."/>
            <person name="Oh H.-M."/>
        </authorList>
    </citation>
    <scope>NUCLEOTIDE SEQUENCE [LARGE SCALE GENOMIC DNA]</scope>
    <source>
        <strain evidence="3 4">JC4</strain>
    </source>
</reference>
<feature type="repeat" description="TPR" evidence="1">
    <location>
        <begin position="157"/>
        <end position="190"/>
    </location>
</feature>
<dbReference type="InterPro" id="IPR019734">
    <property type="entry name" value="TPR_rpt"/>
</dbReference>
<sequence>MFFAPLLTYSLDGKPIYRPNIFTSLKDTTATRRVDAARKIYRINCRKMNEPDAIKSLDDLQQLAINLDDLKLECAICDMRADYYSVNRGYNPLSTKHFDRAIAFAKEEKLPLEAGIYQHRKANYYSLYKQNTAACRYYLLSEATLREVGFDNVPDMGTLFSETANFYYSLGDFDNARDNLRHALKYQPIVSSVRINIINTIGLTYRNEGQYQTAMAYFNNAFHMAILVKDSVWAAIATGNIGSIYFLQKHYNKALPLIQADYSQSLKYDQTLNSAIALLRLIYINLDQGKLKLAGLQLDAADKLLLKTSENVLTQRVQYYELKAILSERFKNVEKAIVYRSISENLRDSVAKRDNITAIERVRLQWIMEKSNEELKNLKKSAQIEDFKQKTIIIVLLLLIVITALIYNRQRLKAKKDKELIISEKLRVDEELKNATLALNGYTERLMQKNILIDEIKTELENVQSKFSDADIASSLDKMMEVHIMTDDNWAQFKKLFSRVHGTFFYNLRRKYDNLSDTDIRLLALIKLKLNNKEMAGMLGITVDGIKKAKQRLRKKMNLSEDEEIEDIVNDL</sequence>
<comment type="caution">
    <text evidence="3">The sequence shown here is derived from an EMBL/GenBank/DDBJ whole genome shotgun (WGS) entry which is preliminary data.</text>
</comment>
<keyword evidence="1" id="KW-0802">TPR repeat</keyword>
<evidence type="ECO:0000256" key="1">
    <source>
        <dbReference type="PROSITE-ProRule" id="PRU00339"/>
    </source>
</evidence>
<keyword evidence="2" id="KW-0472">Membrane</keyword>
<keyword evidence="2" id="KW-1133">Transmembrane helix</keyword>
<dbReference type="InterPro" id="IPR011990">
    <property type="entry name" value="TPR-like_helical_dom_sf"/>
</dbReference>
<feature type="transmembrane region" description="Helical" evidence="2">
    <location>
        <begin position="391"/>
        <end position="408"/>
    </location>
</feature>
<dbReference type="InterPro" id="IPR016032">
    <property type="entry name" value="Sig_transdc_resp-reg_C-effctor"/>
</dbReference>
<dbReference type="RefSeq" id="WP_256539887.1">
    <property type="nucleotide sequence ID" value="NZ_JANHOH010000004.1"/>
</dbReference>
<evidence type="ECO:0000256" key="2">
    <source>
        <dbReference type="SAM" id="Phobius"/>
    </source>
</evidence>
<keyword evidence="2" id="KW-0812">Transmembrane</keyword>
<dbReference type="Proteomes" id="UP001204376">
    <property type="component" value="Unassembled WGS sequence"/>
</dbReference>
<protein>
    <submittedName>
        <fullName evidence="3">Tetratricopeptide repeat protein</fullName>
    </submittedName>
</protein>
<dbReference type="Gene3D" id="1.25.40.10">
    <property type="entry name" value="Tetratricopeptide repeat domain"/>
    <property type="match status" value="2"/>
</dbReference>
<proteinExistence type="predicted"/>
<dbReference type="SUPFAM" id="SSF46894">
    <property type="entry name" value="C-terminal effector domain of the bipartite response regulators"/>
    <property type="match status" value="1"/>
</dbReference>
<organism evidence="3 4">
    <name type="scientific">Mucilaginibacter aquariorum</name>
    <dbReference type="NCBI Taxonomy" id="2967225"/>
    <lineage>
        <taxon>Bacteria</taxon>
        <taxon>Pseudomonadati</taxon>
        <taxon>Bacteroidota</taxon>
        <taxon>Sphingobacteriia</taxon>
        <taxon>Sphingobacteriales</taxon>
        <taxon>Sphingobacteriaceae</taxon>
        <taxon>Mucilaginibacter</taxon>
    </lineage>
</organism>
<keyword evidence="4" id="KW-1185">Reference proteome</keyword>
<dbReference type="SMART" id="SM00028">
    <property type="entry name" value="TPR"/>
    <property type="match status" value="3"/>
</dbReference>
<name>A0ABT1T523_9SPHI</name>
<dbReference type="SUPFAM" id="SSF48452">
    <property type="entry name" value="TPR-like"/>
    <property type="match status" value="1"/>
</dbReference>